<sequence>DLESLCRCPYRFYANCHVQWHALQPLGSADQMSGLDWGSLVHEFLELLIRPTLDQQVSVEDTARTLLDSDARRLKEAAGEFARDLPRTLSVLPELFQKVAVGKLVKTVTDYFHQILAEICQGNFPVAVELKRKVSFPGLDLLISGQIDRIDEQNGVYYIYDYKSGGSLFPAQLQKEMLLGYRIQPILYPWIFDQEPGGPHPSTFSFIFLGASPPVETTLDHSSVEVNRFLKPLGEILQEGLYLPLSRETLELHQVQEVNPCQFCDYISLCRRFDPGAPGRYFKFSQERLSSRIDAIQSVTRKEGAEA</sequence>
<feature type="non-terminal residue" evidence="2">
    <location>
        <position position="1"/>
    </location>
</feature>
<protein>
    <recommendedName>
        <fullName evidence="1">PD-(D/E)XK endonuclease-like domain-containing protein</fullName>
    </recommendedName>
</protein>
<organism evidence="2">
    <name type="scientific">marine metagenome</name>
    <dbReference type="NCBI Taxonomy" id="408172"/>
    <lineage>
        <taxon>unclassified sequences</taxon>
        <taxon>metagenomes</taxon>
        <taxon>ecological metagenomes</taxon>
    </lineage>
</organism>
<dbReference type="AlphaFoldDB" id="A0A382SSV5"/>
<reference evidence="2" key="1">
    <citation type="submission" date="2018-05" db="EMBL/GenBank/DDBJ databases">
        <authorList>
            <person name="Lanie J.A."/>
            <person name="Ng W.-L."/>
            <person name="Kazmierczak K.M."/>
            <person name="Andrzejewski T.M."/>
            <person name="Davidsen T.M."/>
            <person name="Wayne K.J."/>
            <person name="Tettelin H."/>
            <person name="Glass J.I."/>
            <person name="Rusch D."/>
            <person name="Podicherti R."/>
            <person name="Tsui H.-C.T."/>
            <person name="Winkler M.E."/>
        </authorList>
    </citation>
    <scope>NUCLEOTIDE SEQUENCE</scope>
</reference>
<dbReference type="InterPro" id="IPR011604">
    <property type="entry name" value="PDDEXK-like_dom_sf"/>
</dbReference>
<feature type="domain" description="PD-(D/E)XK endonuclease-like" evidence="1">
    <location>
        <begin position="2"/>
        <end position="271"/>
    </location>
</feature>
<dbReference type="SUPFAM" id="SSF52980">
    <property type="entry name" value="Restriction endonuclease-like"/>
    <property type="match status" value="1"/>
</dbReference>
<dbReference type="InterPro" id="IPR011335">
    <property type="entry name" value="Restrct_endonuc-II-like"/>
</dbReference>
<accession>A0A382SSV5</accession>
<proteinExistence type="predicted"/>
<dbReference type="Gene3D" id="3.90.320.10">
    <property type="match status" value="1"/>
</dbReference>
<evidence type="ECO:0000259" key="1">
    <source>
        <dbReference type="Pfam" id="PF12705"/>
    </source>
</evidence>
<name>A0A382SSV5_9ZZZZ</name>
<dbReference type="EMBL" id="UINC01131081">
    <property type="protein sequence ID" value="SVD12565.1"/>
    <property type="molecule type" value="Genomic_DNA"/>
</dbReference>
<evidence type="ECO:0000313" key="2">
    <source>
        <dbReference type="EMBL" id="SVD12565.1"/>
    </source>
</evidence>
<dbReference type="Pfam" id="PF12705">
    <property type="entry name" value="PDDEXK_1"/>
    <property type="match status" value="1"/>
</dbReference>
<dbReference type="InterPro" id="IPR038726">
    <property type="entry name" value="PDDEXK_AddAB-type"/>
</dbReference>
<gene>
    <name evidence="2" type="ORF">METZ01_LOCUS365419</name>
</gene>